<dbReference type="Proteomes" id="UP000597617">
    <property type="component" value="Unassembled WGS sequence"/>
</dbReference>
<sequence length="110" mass="11454">MLAVYPVPLPGRYVLIVASARQVADPHALARALHRAWRRGPPRVWLDCSLVAAADAGATARVLRACHGAFAKRGMALLVAHAGADLRRALVLGGASPGPVLVESLVAPLP</sequence>
<reference evidence="1 2" key="1">
    <citation type="submission" date="2020-11" db="EMBL/GenBank/DDBJ databases">
        <authorList>
            <person name="Kim M.K."/>
        </authorList>
    </citation>
    <scope>NUCLEOTIDE SEQUENCE [LARGE SCALE GENOMIC DNA]</scope>
    <source>
        <strain evidence="1 2">BT683</strain>
    </source>
</reference>
<gene>
    <name evidence="1" type="ORF">I2I05_11730</name>
</gene>
<name>A0ABS0II76_9BACT</name>
<protein>
    <recommendedName>
        <fullName evidence="3">STAS domain-containing protein</fullName>
    </recommendedName>
</protein>
<evidence type="ECO:0000313" key="1">
    <source>
        <dbReference type="EMBL" id="MBF9238065.1"/>
    </source>
</evidence>
<evidence type="ECO:0000313" key="2">
    <source>
        <dbReference type="Proteomes" id="UP000597617"/>
    </source>
</evidence>
<comment type="caution">
    <text evidence="1">The sequence shown here is derived from an EMBL/GenBank/DDBJ whole genome shotgun (WGS) entry which is preliminary data.</text>
</comment>
<dbReference type="Gene3D" id="3.30.750.24">
    <property type="entry name" value="STAS domain"/>
    <property type="match status" value="1"/>
</dbReference>
<dbReference type="EMBL" id="JADQDQ010000004">
    <property type="protein sequence ID" value="MBF9238065.1"/>
    <property type="molecule type" value="Genomic_DNA"/>
</dbReference>
<evidence type="ECO:0008006" key="3">
    <source>
        <dbReference type="Google" id="ProtNLM"/>
    </source>
</evidence>
<organism evidence="1 2">
    <name type="scientific">Hymenobacter jeongseonensis</name>
    <dbReference type="NCBI Taxonomy" id="2791027"/>
    <lineage>
        <taxon>Bacteria</taxon>
        <taxon>Pseudomonadati</taxon>
        <taxon>Bacteroidota</taxon>
        <taxon>Cytophagia</taxon>
        <taxon>Cytophagales</taxon>
        <taxon>Hymenobacteraceae</taxon>
        <taxon>Hymenobacter</taxon>
    </lineage>
</organism>
<keyword evidence="2" id="KW-1185">Reference proteome</keyword>
<proteinExistence type="predicted"/>
<dbReference type="RefSeq" id="WP_196282430.1">
    <property type="nucleotide sequence ID" value="NZ_JADQDQ010000004.1"/>
</dbReference>
<dbReference type="InterPro" id="IPR036513">
    <property type="entry name" value="STAS_dom_sf"/>
</dbReference>
<accession>A0ABS0II76</accession>